<dbReference type="Proteomes" id="UP001356427">
    <property type="component" value="Unassembled WGS sequence"/>
</dbReference>
<dbReference type="InterPro" id="IPR016197">
    <property type="entry name" value="Chromo-like_dom_sf"/>
</dbReference>
<name>A0AAN8KU45_9TELE</name>
<dbReference type="PROSITE" id="PS50013">
    <property type="entry name" value="CHROMO_2"/>
    <property type="match status" value="1"/>
</dbReference>
<feature type="region of interest" description="Disordered" evidence="2">
    <location>
        <begin position="102"/>
        <end position="135"/>
    </location>
</feature>
<dbReference type="SMART" id="SM00298">
    <property type="entry name" value="CHROMO"/>
    <property type="match status" value="1"/>
</dbReference>
<dbReference type="AlphaFoldDB" id="A0AAN8KU45"/>
<evidence type="ECO:0000259" key="3">
    <source>
        <dbReference type="PROSITE" id="PS50013"/>
    </source>
</evidence>
<protein>
    <recommendedName>
        <fullName evidence="3">Chromo domain-containing protein</fullName>
    </recommendedName>
</protein>
<evidence type="ECO:0000256" key="2">
    <source>
        <dbReference type="SAM" id="MobiDB-lite"/>
    </source>
</evidence>
<dbReference type="GO" id="GO:0005634">
    <property type="term" value="C:nucleus"/>
    <property type="evidence" value="ECO:0007669"/>
    <property type="project" value="UniProtKB-SubCell"/>
</dbReference>
<evidence type="ECO:0000313" key="4">
    <source>
        <dbReference type="EMBL" id="KAK6298073.1"/>
    </source>
</evidence>
<dbReference type="SUPFAM" id="SSF54160">
    <property type="entry name" value="Chromo domain-like"/>
    <property type="match status" value="1"/>
</dbReference>
<dbReference type="Pfam" id="PF00385">
    <property type="entry name" value="Chromo"/>
    <property type="match status" value="1"/>
</dbReference>
<sequence length="173" mass="19556">MTRFNDIICQRKTATPPFGSRPVVPGPLADAVPRGMPPPPLDIDGSPAYAVRDLLDSRFRRGWLHYLVDWEGYGPEERSWIPAGDVLDPNLIRDFHRCRPDLPAPRPRGSSSWLSTPPRQHRNGNPTHPNHLQRTCTSSSPLFSPGLFSIVLCVIVKRRVIYSLFVILFLIIK</sequence>
<dbReference type="EMBL" id="JAGTTL010000030">
    <property type="protein sequence ID" value="KAK6298073.1"/>
    <property type="molecule type" value="Genomic_DNA"/>
</dbReference>
<organism evidence="4 5">
    <name type="scientific">Coregonus suidteri</name>
    <dbReference type="NCBI Taxonomy" id="861788"/>
    <lineage>
        <taxon>Eukaryota</taxon>
        <taxon>Metazoa</taxon>
        <taxon>Chordata</taxon>
        <taxon>Craniata</taxon>
        <taxon>Vertebrata</taxon>
        <taxon>Euteleostomi</taxon>
        <taxon>Actinopterygii</taxon>
        <taxon>Neopterygii</taxon>
        <taxon>Teleostei</taxon>
        <taxon>Protacanthopterygii</taxon>
        <taxon>Salmoniformes</taxon>
        <taxon>Salmonidae</taxon>
        <taxon>Coregoninae</taxon>
        <taxon>Coregonus</taxon>
    </lineage>
</organism>
<dbReference type="InterPro" id="IPR000953">
    <property type="entry name" value="Chromo/chromo_shadow_dom"/>
</dbReference>
<proteinExistence type="predicted"/>
<evidence type="ECO:0000313" key="5">
    <source>
        <dbReference type="Proteomes" id="UP001356427"/>
    </source>
</evidence>
<reference evidence="4 5" key="1">
    <citation type="submission" date="2021-04" db="EMBL/GenBank/DDBJ databases">
        <authorList>
            <person name="De Guttry C."/>
            <person name="Zahm M."/>
            <person name="Klopp C."/>
            <person name="Cabau C."/>
            <person name="Louis A."/>
            <person name="Berthelot C."/>
            <person name="Parey E."/>
            <person name="Roest Crollius H."/>
            <person name="Montfort J."/>
            <person name="Robinson-Rechavi M."/>
            <person name="Bucao C."/>
            <person name="Bouchez O."/>
            <person name="Gislard M."/>
            <person name="Lluch J."/>
            <person name="Milhes M."/>
            <person name="Lampietro C."/>
            <person name="Lopez Roques C."/>
            <person name="Donnadieu C."/>
            <person name="Braasch I."/>
            <person name="Desvignes T."/>
            <person name="Postlethwait J."/>
            <person name="Bobe J."/>
            <person name="Wedekind C."/>
            <person name="Guiguen Y."/>
        </authorList>
    </citation>
    <scope>NUCLEOTIDE SEQUENCE [LARGE SCALE GENOMIC DNA]</scope>
    <source>
        <strain evidence="4">Cs_M1</strain>
        <tissue evidence="4">Blood</tissue>
    </source>
</reference>
<comment type="caution">
    <text evidence="4">The sequence shown here is derived from an EMBL/GenBank/DDBJ whole genome shotgun (WGS) entry which is preliminary data.</text>
</comment>
<comment type="subcellular location">
    <subcellularLocation>
        <location evidence="1">Nucleus</location>
    </subcellularLocation>
</comment>
<keyword evidence="5" id="KW-1185">Reference proteome</keyword>
<feature type="compositionally biased region" description="Polar residues" evidence="2">
    <location>
        <begin position="109"/>
        <end position="135"/>
    </location>
</feature>
<gene>
    <name evidence="4" type="ORF">J4Q44_G00311280</name>
</gene>
<dbReference type="Gene3D" id="2.40.50.40">
    <property type="match status" value="1"/>
</dbReference>
<feature type="domain" description="Chromo" evidence="3">
    <location>
        <begin position="49"/>
        <end position="107"/>
    </location>
</feature>
<accession>A0AAN8KU45</accession>
<dbReference type="InterPro" id="IPR023780">
    <property type="entry name" value="Chromo_domain"/>
</dbReference>
<evidence type="ECO:0000256" key="1">
    <source>
        <dbReference type="ARBA" id="ARBA00004123"/>
    </source>
</evidence>